<reference evidence="4 5" key="1">
    <citation type="submission" date="2017-09" db="EMBL/GenBank/DDBJ databases">
        <title>Depth-based differentiation of microbial function through sediment-hosted aquifers and enrichment of novel symbionts in the deep terrestrial subsurface.</title>
        <authorList>
            <person name="Probst A.J."/>
            <person name="Ladd B."/>
            <person name="Jarett J.K."/>
            <person name="Geller-Mcgrath D.E."/>
            <person name="Sieber C.M."/>
            <person name="Emerson J.B."/>
            <person name="Anantharaman K."/>
            <person name="Thomas B.C."/>
            <person name="Malmstrom R."/>
            <person name="Stieglmeier M."/>
            <person name="Klingl A."/>
            <person name="Woyke T."/>
            <person name="Ryan C.M."/>
            <person name="Banfield J.F."/>
        </authorList>
    </citation>
    <scope>NUCLEOTIDE SEQUENCE [LARGE SCALE GENOMIC DNA]</scope>
    <source>
        <strain evidence="4">CG22_combo_CG10-13_8_21_14_all_47_17</strain>
    </source>
</reference>
<evidence type="ECO:0000313" key="5">
    <source>
        <dbReference type="Proteomes" id="UP000231581"/>
    </source>
</evidence>
<dbReference type="InterPro" id="IPR022629">
    <property type="entry name" value="S-AdoMet_synt_central"/>
</dbReference>
<organism evidence="4 5">
    <name type="scientific">Candidatus Uhrbacteria bacterium CG22_combo_CG10-13_8_21_14_all_47_17</name>
    <dbReference type="NCBI Taxonomy" id="1975041"/>
    <lineage>
        <taxon>Bacteria</taxon>
        <taxon>Candidatus Uhriibacteriota</taxon>
    </lineage>
</organism>
<comment type="caution">
    <text evidence="4">The sequence shown here is derived from an EMBL/GenBank/DDBJ whole genome shotgun (WGS) entry which is preliminary data.</text>
</comment>
<dbReference type="Pfam" id="PF00438">
    <property type="entry name" value="S-AdoMet_synt_N"/>
    <property type="match status" value="1"/>
</dbReference>
<evidence type="ECO:0000259" key="2">
    <source>
        <dbReference type="Pfam" id="PF00438"/>
    </source>
</evidence>
<dbReference type="GO" id="GO:0006556">
    <property type="term" value="P:S-adenosylmethionine biosynthetic process"/>
    <property type="evidence" value="ECO:0007669"/>
    <property type="project" value="InterPro"/>
</dbReference>
<feature type="domain" description="S-adenosylmethionine synthetase N-terminal" evidence="2">
    <location>
        <begin position="9"/>
        <end position="73"/>
    </location>
</feature>
<dbReference type="EMBL" id="PCSZ01000009">
    <property type="protein sequence ID" value="PIP60973.1"/>
    <property type="molecule type" value="Genomic_DNA"/>
</dbReference>
<evidence type="ECO:0000259" key="3">
    <source>
        <dbReference type="Pfam" id="PF02772"/>
    </source>
</evidence>
<dbReference type="Pfam" id="PF02772">
    <property type="entry name" value="S-AdoMet_synt_M"/>
    <property type="match status" value="1"/>
</dbReference>
<dbReference type="GO" id="GO:0004478">
    <property type="term" value="F:methionine adenosyltransferase activity"/>
    <property type="evidence" value="ECO:0007669"/>
    <property type="project" value="InterPro"/>
</dbReference>
<keyword evidence="1" id="KW-0479">Metal-binding</keyword>
<dbReference type="InterPro" id="IPR002133">
    <property type="entry name" value="S-AdoMet_synthetase"/>
</dbReference>
<accession>A0A2H0BTH5</accession>
<protein>
    <submittedName>
        <fullName evidence="4">Uncharacterized protein</fullName>
    </submittedName>
</protein>
<sequence length="327" mass="36075">MPQATVFGPGSPEKACDLIATAIVEEYVKRDPNAKVDIRVSGGYGALFVSGEAKSEADFDISTAVKRTAAQIDPRLALEPFVAIEPALLARGPISIFGYATSETDSFLPPAVDEAMHIARELERFRTVNEDGFWLSGDYDVTVTREGKERIACIQVSHMEEKNVEDVRAQITDIASHVFEGGLRINPNGADHRQGLQKRVGSSGRLTQEWFGAKLPSSATGIGFELKHPSNLGRWFARAAAKELVIAKKGKAVFVEMQWLPLETKPRILSARNERGEILSSYLDRDRFDLTAPPEAWTAPELLSGEAQFLTNNVNILPWEKELQPKD</sequence>
<dbReference type="PANTHER" id="PTHR11964">
    <property type="entry name" value="S-ADENOSYLMETHIONINE SYNTHETASE"/>
    <property type="match status" value="1"/>
</dbReference>
<name>A0A2H0BTH5_9BACT</name>
<dbReference type="Proteomes" id="UP000231581">
    <property type="component" value="Unassembled WGS sequence"/>
</dbReference>
<dbReference type="GO" id="GO:0046872">
    <property type="term" value="F:metal ion binding"/>
    <property type="evidence" value="ECO:0007669"/>
    <property type="project" value="UniProtKB-KW"/>
</dbReference>
<dbReference type="InterPro" id="IPR022628">
    <property type="entry name" value="S-AdoMet_synt_N"/>
</dbReference>
<dbReference type="SUPFAM" id="SSF55973">
    <property type="entry name" value="S-adenosylmethionine synthetase"/>
    <property type="match status" value="2"/>
</dbReference>
<gene>
    <name evidence="4" type="ORF">COX00_00315</name>
</gene>
<evidence type="ECO:0000313" key="4">
    <source>
        <dbReference type="EMBL" id="PIP60973.1"/>
    </source>
</evidence>
<evidence type="ECO:0000256" key="1">
    <source>
        <dbReference type="ARBA" id="ARBA00022723"/>
    </source>
</evidence>
<dbReference type="InterPro" id="IPR022636">
    <property type="entry name" value="S-AdoMet_synthetase_sfam"/>
</dbReference>
<dbReference type="AlphaFoldDB" id="A0A2H0BTH5"/>
<dbReference type="Gene3D" id="3.30.300.10">
    <property type="match status" value="4"/>
</dbReference>
<feature type="domain" description="S-adenosylmethionine synthetase central" evidence="3">
    <location>
        <begin position="96"/>
        <end position="174"/>
    </location>
</feature>
<dbReference type="GO" id="GO:0005524">
    <property type="term" value="F:ATP binding"/>
    <property type="evidence" value="ECO:0007669"/>
    <property type="project" value="InterPro"/>
</dbReference>
<proteinExistence type="predicted"/>